<reference evidence="2" key="2">
    <citation type="submission" date="2020-04" db="EMBL/GenBank/DDBJ databases">
        <authorList>
            <consortium name="NCBI Genome Project"/>
        </authorList>
    </citation>
    <scope>NUCLEOTIDE SEQUENCE</scope>
    <source>
        <strain evidence="2">CBS 342.82</strain>
    </source>
</reference>
<keyword evidence="1" id="KW-1185">Reference proteome</keyword>
<proteinExistence type="predicted"/>
<reference evidence="2" key="3">
    <citation type="submission" date="2025-08" db="UniProtKB">
        <authorList>
            <consortium name="RefSeq"/>
        </authorList>
    </citation>
    <scope>IDENTIFICATION</scope>
    <source>
        <strain evidence="2">CBS 342.82</strain>
    </source>
</reference>
<protein>
    <submittedName>
        <fullName evidence="2">Uncharacterized protein</fullName>
    </submittedName>
</protein>
<dbReference type="RefSeq" id="XP_033460666.1">
    <property type="nucleotide sequence ID" value="XM_033601253.1"/>
</dbReference>
<organism evidence="2">
    <name type="scientific">Dissoconium aciculare CBS 342.82</name>
    <dbReference type="NCBI Taxonomy" id="1314786"/>
    <lineage>
        <taxon>Eukaryota</taxon>
        <taxon>Fungi</taxon>
        <taxon>Dikarya</taxon>
        <taxon>Ascomycota</taxon>
        <taxon>Pezizomycotina</taxon>
        <taxon>Dothideomycetes</taxon>
        <taxon>Dothideomycetidae</taxon>
        <taxon>Mycosphaerellales</taxon>
        <taxon>Dissoconiaceae</taxon>
        <taxon>Dissoconium</taxon>
    </lineage>
</organism>
<name>A0A6J3M6J4_9PEZI</name>
<dbReference type="OrthoDB" id="5397183at2759"/>
<dbReference type="Proteomes" id="UP000504637">
    <property type="component" value="Unplaced"/>
</dbReference>
<sequence>PITRKLFPQPVSDHSVILGVSKSAMLRTCFRLGEALNAGCHGTRHNENIILELYARVTESWRDGLPWRKQHFVLRDLYHDKPPHLLALYGHWSQGQLWAADSEVFLHAAKARVIGTMKRDGMQWRLQILSIWEASWEDIRCVADVCCI</sequence>
<reference evidence="2" key="1">
    <citation type="submission" date="2020-01" db="EMBL/GenBank/DDBJ databases">
        <authorList>
            <consortium name="DOE Joint Genome Institute"/>
            <person name="Haridas S."/>
            <person name="Albert R."/>
            <person name="Binder M."/>
            <person name="Bloem J."/>
            <person name="Labutti K."/>
            <person name="Salamov A."/>
            <person name="Andreopoulos B."/>
            <person name="Baker S.E."/>
            <person name="Barry K."/>
            <person name="Bills G."/>
            <person name="Bluhm B.H."/>
            <person name="Cannon C."/>
            <person name="Castanera R."/>
            <person name="Culley D.E."/>
            <person name="Daum C."/>
            <person name="Ezra D."/>
            <person name="Gonzalez J.B."/>
            <person name="Henrissat B."/>
            <person name="Kuo A."/>
            <person name="Liang C."/>
            <person name="Lipzen A."/>
            <person name="Lutzoni F."/>
            <person name="Magnuson J."/>
            <person name="Mondo S."/>
            <person name="Nolan M."/>
            <person name="Ohm R."/>
            <person name="Pangilinan J."/>
            <person name="Park H.-J."/>
            <person name="Ramirez L."/>
            <person name="Alfaro M."/>
            <person name="Sun H."/>
            <person name="Tritt A."/>
            <person name="Yoshinaga Y."/>
            <person name="Zwiers L.-H."/>
            <person name="Turgeon B.G."/>
            <person name="Goodwin S.B."/>
            <person name="Spatafora J.W."/>
            <person name="Crous P.W."/>
            <person name="Grigoriev I.V."/>
        </authorList>
    </citation>
    <scope>NUCLEOTIDE SEQUENCE</scope>
    <source>
        <strain evidence="2">CBS 342.82</strain>
    </source>
</reference>
<accession>A0A6J3M6J4</accession>
<gene>
    <name evidence="2" type="ORF">K489DRAFT_317621</name>
</gene>
<feature type="non-terminal residue" evidence="2">
    <location>
        <position position="1"/>
    </location>
</feature>
<evidence type="ECO:0000313" key="1">
    <source>
        <dbReference type="Proteomes" id="UP000504637"/>
    </source>
</evidence>
<dbReference type="GeneID" id="54359053"/>
<dbReference type="AlphaFoldDB" id="A0A6J3M6J4"/>
<evidence type="ECO:0000313" key="2">
    <source>
        <dbReference type="RefSeq" id="XP_033460666.1"/>
    </source>
</evidence>